<dbReference type="AlphaFoldDB" id="A0A3B0Z284"/>
<sequence length="134" mass="15053">MEDRIEVIPKTMEKFFGCSGRMVKPSPETVKSVVTKIRKGKLVTLNQLREKLAKDFSVETACPASTTKALQVLSKEDKPICYWRVIKQKGELISKFPNGVKSHALLLEKEAFDIDLSKKNPVVVGYEAKLSKIT</sequence>
<protein>
    <submittedName>
        <fullName evidence="1">Uncharacterized protein</fullName>
    </submittedName>
</protein>
<evidence type="ECO:0000313" key="1">
    <source>
        <dbReference type="EMBL" id="VAW74806.1"/>
    </source>
</evidence>
<dbReference type="Gene3D" id="1.10.10.10">
    <property type="entry name" value="Winged helix-like DNA-binding domain superfamily/Winged helix DNA-binding domain"/>
    <property type="match status" value="1"/>
</dbReference>
<reference evidence="1" key="1">
    <citation type="submission" date="2018-06" db="EMBL/GenBank/DDBJ databases">
        <authorList>
            <person name="Zhirakovskaya E."/>
        </authorList>
    </citation>
    <scope>NUCLEOTIDE SEQUENCE</scope>
</reference>
<dbReference type="EMBL" id="UOFL01000067">
    <property type="protein sequence ID" value="VAW74806.1"/>
    <property type="molecule type" value="Genomic_DNA"/>
</dbReference>
<organism evidence="1">
    <name type="scientific">hydrothermal vent metagenome</name>
    <dbReference type="NCBI Taxonomy" id="652676"/>
    <lineage>
        <taxon>unclassified sequences</taxon>
        <taxon>metagenomes</taxon>
        <taxon>ecological metagenomes</taxon>
    </lineage>
</organism>
<accession>A0A3B0Z284</accession>
<name>A0A3B0Z284_9ZZZZ</name>
<dbReference type="InterPro" id="IPR036388">
    <property type="entry name" value="WH-like_DNA-bd_sf"/>
</dbReference>
<gene>
    <name evidence="1" type="ORF">MNBD_GAMMA12-3280</name>
</gene>
<proteinExistence type="predicted"/>